<dbReference type="RefSeq" id="WP_398707903.1">
    <property type="nucleotide sequence ID" value="NZ_JBIRUI010000003.1"/>
</dbReference>
<feature type="domain" description="Bro-N" evidence="1">
    <location>
        <begin position="1"/>
        <end position="119"/>
    </location>
</feature>
<dbReference type="SMART" id="SM01040">
    <property type="entry name" value="Bro-N"/>
    <property type="match status" value="1"/>
</dbReference>
<proteinExistence type="predicted"/>
<comment type="caution">
    <text evidence="2">The sequence shown here is derived from an EMBL/GenBank/DDBJ whole genome shotgun (WGS) entry which is preliminary data.</text>
</comment>
<name>A0ABW7U1K7_9ACTN</name>
<organism evidence="2 3">
    <name type="scientific">Streptomyces litmocidini</name>
    <dbReference type="NCBI Taxonomy" id="67318"/>
    <lineage>
        <taxon>Bacteria</taxon>
        <taxon>Bacillati</taxon>
        <taxon>Actinomycetota</taxon>
        <taxon>Actinomycetes</taxon>
        <taxon>Kitasatosporales</taxon>
        <taxon>Streptomycetaceae</taxon>
        <taxon>Streptomyces</taxon>
    </lineage>
</organism>
<keyword evidence="3" id="KW-1185">Reference proteome</keyword>
<sequence>MDAIDIDDLVHAATGAPLRRLTAPDGTHWFPVVDVAKGLGYAGTREALRTVVLPEECLATAREIDGETGFPGRSTGIRASTRMVNLEGLVQLVGACRRPEAGPFRAWTAGVVAAVQRYGGYGLEPSPVHAGFLLPPELVDVLVRLEGRFDEQAAAYLEHTEYAELLRETRQSLSRVADSLERLAVPRQRTGAAVALTPQELVESWAITGDVRTVASCLAPALVRGGVRYRPQDVTRRTGLSGERVRDCVRLLLERGCMREVGTPAPDGTRIYVLP</sequence>
<protein>
    <submittedName>
        <fullName evidence="2">Bro-N domain-containing protein</fullName>
    </submittedName>
</protein>
<dbReference type="PROSITE" id="PS51750">
    <property type="entry name" value="BRO_N"/>
    <property type="match status" value="1"/>
</dbReference>
<dbReference type="Proteomes" id="UP001611339">
    <property type="component" value="Unassembled WGS sequence"/>
</dbReference>
<evidence type="ECO:0000313" key="3">
    <source>
        <dbReference type="Proteomes" id="UP001611339"/>
    </source>
</evidence>
<evidence type="ECO:0000313" key="2">
    <source>
        <dbReference type="EMBL" id="MFI1713498.1"/>
    </source>
</evidence>
<dbReference type="Pfam" id="PF02498">
    <property type="entry name" value="Bro-N"/>
    <property type="match status" value="1"/>
</dbReference>
<accession>A0ABW7U1K7</accession>
<reference evidence="2 3" key="1">
    <citation type="submission" date="2024-10" db="EMBL/GenBank/DDBJ databases">
        <title>The Natural Products Discovery Center: Release of the First 8490 Sequenced Strains for Exploring Actinobacteria Biosynthetic Diversity.</title>
        <authorList>
            <person name="Kalkreuter E."/>
            <person name="Kautsar S.A."/>
            <person name="Yang D."/>
            <person name="Bader C.D."/>
            <person name="Teijaro C.N."/>
            <person name="Fluegel L."/>
            <person name="Davis C.M."/>
            <person name="Simpson J.R."/>
            <person name="Lauterbach L."/>
            <person name="Steele A.D."/>
            <person name="Gui C."/>
            <person name="Meng S."/>
            <person name="Li G."/>
            <person name="Viehrig K."/>
            <person name="Ye F."/>
            <person name="Su P."/>
            <person name="Kiefer A.F."/>
            <person name="Nichols A."/>
            <person name="Cepeda A.J."/>
            <person name="Yan W."/>
            <person name="Fan B."/>
            <person name="Jiang Y."/>
            <person name="Adhikari A."/>
            <person name="Zheng C.-J."/>
            <person name="Schuster L."/>
            <person name="Cowan T.M."/>
            <person name="Smanski M.J."/>
            <person name="Chevrette M.G."/>
            <person name="De Carvalho L.P.S."/>
            <person name="Shen B."/>
        </authorList>
    </citation>
    <scope>NUCLEOTIDE SEQUENCE [LARGE SCALE GENOMIC DNA]</scope>
    <source>
        <strain evidence="2 3">NPDC020602</strain>
    </source>
</reference>
<evidence type="ECO:0000259" key="1">
    <source>
        <dbReference type="PROSITE" id="PS51750"/>
    </source>
</evidence>
<dbReference type="EMBL" id="JBIRUI010000003">
    <property type="protein sequence ID" value="MFI1713498.1"/>
    <property type="molecule type" value="Genomic_DNA"/>
</dbReference>
<dbReference type="InterPro" id="IPR003497">
    <property type="entry name" value="BRO_N_domain"/>
</dbReference>
<gene>
    <name evidence="2" type="ORF">ACH407_07970</name>
</gene>